<proteinExistence type="predicted"/>
<dbReference type="Pfam" id="PF00583">
    <property type="entry name" value="Acetyltransf_1"/>
    <property type="match status" value="1"/>
</dbReference>
<dbReference type="CDD" id="cd04301">
    <property type="entry name" value="NAT_SF"/>
    <property type="match status" value="1"/>
</dbReference>
<organism evidence="2 3">
    <name type="scientific">Actinospica acidithermotolerans</name>
    <dbReference type="NCBI Taxonomy" id="2828514"/>
    <lineage>
        <taxon>Bacteria</taxon>
        <taxon>Bacillati</taxon>
        <taxon>Actinomycetota</taxon>
        <taxon>Actinomycetes</taxon>
        <taxon>Catenulisporales</taxon>
        <taxon>Actinospicaceae</taxon>
        <taxon>Actinospica</taxon>
    </lineage>
</organism>
<name>A0A941IKK7_9ACTN</name>
<dbReference type="GO" id="GO:0016747">
    <property type="term" value="F:acyltransferase activity, transferring groups other than amino-acyl groups"/>
    <property type="evidence" value="ECO:0007669"/>
    <property type="project" value="InterPro"/>
</dbReference>
<feature type="domain" description="N-acetyltransferase" evidence="1">
    <location>
        <begin position="183"/>
        <end position="315"/>
    </location>
</feature>
<dbReference type="AlphaFoldDB" id="A0A941IKK7"/>
<sequence>MNHGHAFGVRDAEAGDLAALQELAVGALRWDAADAGELVDLLWPATDTEFALVRTVDEEIVGLAFGSLGPIPRDPAASRRGHLNLLAVDAAARRRGHATALVAALEERLREVGAGDILIGGATPRFAWPGIDVRYTPATCFAEARGYVPARDAVNMTVELDRAEANGRLATKADEARLAEHGITVRRLTEADRERITPWLAGWGGTWREETLSTLHHPDTAGSYVAVLHDGELDAEYVGFAAYGVNRRDWFGPMGTSGEQRKLGVGRVLLRRCMADLHARGYRTAQIGWTGPVAFYTRALDAYVERVFRMYRKGR</sequence>
<feature type="domain" description="N-acetyltransferase" evidence="1">
    <location>
        <begin position="7"/>
        <end position="161"/>
    </location>
</feature>
<dbReference type="InterPro" id="IPR000182">
    <property type="entry name" value="GNAT_dom"/>
</dbReference>
<evidence type="ECO:0000313" key="3">
    <source>
        <dbReference type="Proteomes" id="UP000676325"/>
    </source>
</evidence>
<evidence type="ECO:0000313" key="2">
    <source>
        <dbReference type="EMBL" id="MBR7829032.1"/>
    </source>
</evidence>
<dbReference type="InterPro" id="IPR016181">
    <property type="entry name" value="Acyl_CoA_acyltransferase"/>
</dbReference>
<keyword evidence="3" id="KW-1185">Reference proteome</keyword>
<accession>A0A941IKK7</accession>
<comment type="caution">
    <text evidence="2">The sequence shown here is derived from an EMBL/GenBank/DDBJ whole genome shotgun (WGS) entry which is preliminary data.</text>
</comment>
<protein>
    <submittedName>
        <fullName evidence="2">GNAT family N-acetyltransferase</fullName>
    </submittedName>
</protein>
<dbReference type="RefSeq" id="WP_212520168.1">
    <property type="nucleotide sequence ID" value="NZ_JAGSOH010000073.1"/>
</dbReference>
<dbReference type="SUPFAM" id="SSF55729">
    <property type="entry name" value="Acyl-CoA N-acyltransferases (Nat)"/>
    <property type="match status" value="2"/>
</dbReference>
<dbReference type="Gene3D" id="3.40.630.30">
    <property type="match status" value="1"/>
</dbReference>
<evidence type="ECO:0000259" key="1">
    <source>
        <dbReference type="PROSITE" id="PS51186"/>
    </source>
</evidence>
<dbReference type="Proteomes" id="UP000676325">
    <property type="component" value="Unassembled WGS sequence"/>
</dbReference>
<gene>
    <name evidence="2" type="ORF">KDK95_22185</name>
</gene>
<dbReference type="EMBL" id="JAGSOH010000073">
    <property type="protein sequence ID" value="MBR7829032.1"/>
    <property type="molecule type" value="Genomic_DNA"/>
</dbReference>
<reference evidence="2" key="1">
    <citation type="submission" date="2021-04" db="EMBL/GenBank/DDBJ databases">
        <title>Genome based classification of Actinospica acidithermotolerans sp. nov., an actinobacterium isolated from an Indonesian hot spring.</title>
        <authorList>
            <person name="Kusuma A.B."/>
            <person name="Putra K.E."/>
            <person name="Nafisah S."/>
            <person name="Loh J."/>
            <person name="Nouioui I."/>
            <person name="Goodfellow M."/>
        </authorList>
    </citation>
    <scope>NUCLEOTIDE SEQUENCE</scope>
    <source>
        <strain evidence="2">MGRD01-02</strain>
    </source>
</reference>
<dbReference type="PROSITE" id="PS51186">
    <property type="entry name" value="GNAT"/>
    <property type="match status" value="2"/>
</dbReference>